<proteinExistence type="predicted"/>
<evidence type="ECO:0000313" key="3">
    <source>
        <dbReference type="Proteomes" id="UP001255246"/>
    </source>
</evidence>
<feature type="transmembrane region" description="Helical" evidence="1">
    <location>
        <begin position="48"/>
        <end position="69"/>
    </location>
</feature>
<organism evidence="2 3">
    <name type="scientific">Croceitalea rosinachiae</name>
    <dbReference type="NCBI Taxonomy" id="3075596"/>
    <lineage>
        <taxon>Bacteria</taxon>
        <taxon>Pseudomonadati</taxon>
        <taxon>Bacteroidota</taxon>
        <taxon>Flavobacteriia</taxon>
        <taxon>Flavobacteriales</taxon>
        <taxon>Flavobacteriaceae</taxon>
        <taxon>Croceitalea</taxon>
    </lineage>
</organism>
<keyword evidence="1" id="KW-1133">Transmembrane helix</keyword>
<accession>A0ABU3AFV5</accession>
<dbReference type="EMBL" id="JAVRHR010000002">
    <property type="protein sequence ID" value="MDT0607756.1"/>
    <property type="molecule type" value="Genomic_DNA"/>
</dbReference>
<evidence type="ECO:0000313" key="2">
    <source>
        <dbReference type="EMBL" id="MDT0607756.1"/>
    </source>
</evidence>
<gene>
    <name evidence="2" type="ORF">RM706_11965</name>
</gene>
<dbReference type="Proteomes" id="UP001255246">
    <property type="component" value="Unassembled WGS sequence"/>
</dbReference>
<evidence type="ECO:0000256" key="1">
    <source>
        <dbReference type="SAM" id="Phobius"/>
    </source>
</evidence>
<feature type="transmembrane region" description="Helical" evidence="1">
    <location>
        <begin position="76"/>
        <end position="98"/>
    </location>
</feature>
<reference evidence="2 3" key="1">
    <citation type="submission" date="2023-09" db="EMBL/GenBank/DDBJ databases">
        <authorList>
            <person name="Rey-Velasco X."/>
        </authorList>
    </citation>
    <scope>NUCLEOTIDE SEQUENCE [LARGE SCALE GENOMIC DNA]</scope>
    <source>
        <strain evidence="2 3">F388</strain>
    </source>
</reference>
<feature type="transmembrane region" description="Helical" evidence="1">
    <location>
        <begin position="104"/>
        <end position="122"/>
    </location>
</feature>
<dbReference type="RefSeq" id="WP_311351789.1">
    <property type="nucleotide sequence ID" value="NZ_JAVRHR010000002.1"/>
</dbReference>
<keyword evidence="3" id="KW-1185">Reference proteome</keyword>
<protein>
    <submittedName>
        <fullName evidence="2">Uncharacterized protein</fullName>
    </submittedName>
</protein>
<comment type="caution">
    <text evidence="2">The sequence shown here is derived from an EMBL/GenBank/DDBJ whole genome shotgun (WGS) entry which is preliminary data.</text>
</comment>
<keyword evidence="1" id="KW-0472">Membrane</keyword>
<sequence length="129" mass="13774">MTARNRMLLTLAATVIGGFSLAVFSKISKDILFDGLSLCSSTSLDITLGSLLLFTSSLLAGFIASIIVVRDNYLPHIFISTAILAKMSFIAVCGQAVSQVWLDTGLSITLILGLWLGYYAALKFPLAPI</sequence>
<name>A0ABU3AFV5_9FLAO</name>
<keyword evidence="1" id="KW-0812">Transmembrane</keyword>